<feature type="domain" description="DUF2272" evidence="1">
    <location>
        <begin position="60"/>
        <end position="233"/>
    </location>
</feature>
<comment type="caution">
    <text evidence="2">The sequence shown here is derived from an EMBL/GenBank/DDBJ whole genome shotgun (WGS) entry which is preliminary data.</text>
</comment>
<gene>
    <name evidence="2" type="ORF">JJQ90_06560</name>
</gene>
<dbReference type="EMBL" id="JAERQM010000001">
    <property type="protein sequence ID" value="MBU8543360.1"/>
    <property type="molecule type" value="Genomic_DNA"/>
</dbReference>
<reference evidence="2 3" key="1">
    <citation type="submission" date="2021-01" db="EMBL/GenBank/DDBJ databases">
        <title>Roseomonas sp. nov, a bacterium isolated from an oil production mixture in Yumen Oilfield.</title>
        <authorList>
            <person name="Wu D."/>
        </authorList>
    </citation>
    <scope>NUCLEOTIDE SEQUENCE [LARGE SCALE GENOMIC DNA]</scope>
    <source>
        <strain evidence="2 3">ROY-5-3</strain>
    </source>
</reference>
<keyword evidence="3" id="KW-1185">Reference proteome</keyword>
<protein>
    <submittedName>
        <fullName evidence="2">DUF2272 domain-containing protein</fullName>
    </submittedName>
</protein>
<name>A0ABS6H3W5_9PROT</name>
<accession>A0ABS6H3W5</accession>
<dbReference type="Pfam" id="PF10030">
    <property type="entry name" value="DUF2272"/>
    <property type="match status" value="1"/>
</dbReference>
<evidence type="ECO:0000313" key="3">
    <source>
        <dbReference type="Proteomes" id="UP000689967"/>
    </source>
</evidence>
<dbReference type="InterPro" id="IPR019262">
    <property type="entry name" value="DUF2272"/>
</dbReference>
<proteinExistence type="predicted"/>
<sequence>MLLAGCARPVPPPPAASPPLPYPPAAAERVLRLALGEWRDWGGVVREAWTTAPEGPAPESDMANFPRVLAYWRAVEDDEGAIRDNRQIYATAVWGMGGTTLWSNPAWSAAFISWVFRTAGVDAREFPPNATHSLYLDALIADAAAYPATAPFLPHAPGDYAPRLGDLVCFDRSRNRLRHWSERRAEAGVPRPMHCDIVTTVAPGVVEVVGGNVGDTVTLTRYPADAAGYLASPPAGRAPILLVMESRLGRLPPFAP</sequence>
<evidence type="ECO:0000313" key="2">
    <source>
        <dbReference type="EMBL" id="MBU8543360.1"/>
    </source>
</evidence>
<dbReference type="Proteomes" id="UP000689967">
    <property type="component" value="Unassembled WGS sequence"/>
</dbReference>
<evidence type="ECO:0000259" key="1">
    <source>
        <dbReference type="Pfam" id="PF10030"/>
    </source>
</evidence>
<organism evidence="2 3">
    <name type="scientific">Falsiroseomonas oleicola</name>
    <dbReference type="NCBI Taxonomy" id="2801474"/>
    <lineage>
        <taxon>Bacteria</taxon>
        <taxon>Pseudomonadati</taxon>
        <taxon>Pseudomonadota</taxon>
        <taxon>Alphaproteobacteria</taxon>
        <taxon>Acetobacterales</taxon>
        <taxon>Roseomonadaceae</taxon>
        <taxon>Falsiroseomonas</taxon>
    </lineage>
</organism>